<dbReference type="SUPFAM" id="SSF48452">
    <property type="entry name" value="TPR-like"/>
    <property type="match status" value="1"/>
</dbReference>
<feature type="transmembrane region" description="Helical" evidence="1">
    <location>
        <begin position="82"/>
        <end position="104"/>
    </location>
</feature>
<name>A0A4U0GYG8_9SPHI</name>
<proteinExistence type="predicted"/>
<keyword evidence="1" id="KW-1133">Transmembrane helix</keyword>
<reference evidence="2 3" key="1">
    <citation type="submission" date="2019-04" db="EMBL/GenBank/DDBJ databases">
        <title>Sphingobacterium olei sp. nov., isolated from oil-contaminated soil.</title>
        <authorList>
            <person name="Liu B."/>
        </authorList>
    </citation>
    <scope>NUCLEOTIDE SEQUENCE [LARGE SCALE GENOMIC DNA]</scope>
    <source>
        <strain evidence="2 3">Y3L14</strain>
    </source>
</reference>
<dbReference type="RefSeq" id="WP_136821315.1">
    <property type="nucleotide sequence ID" value="NZ_BMJX01000004.1"/>
</dbReference>
<dbReference type="Gene3D" id="1.25.40.10">
    <property type="entry name" value="Tetratricopeptide repeat domain"/>
    <property type="match status" value="1"/>
</dbReference>
<keyword evidence="1" id="KW-0812">Transmembrane</keyword>
<comment type="caution">
    <text evidence="2">The sequence shown here is derived from an EMBL/GenBank/DDBJ whole genome shotgun (WGS) entry which is preliminary data.</text>
</comment>
<gene>
    <name evidence="2" type="ORF">FAZ19_13665</name>
</gene>
<dbReference type="OrthoDB" id="705099at2"/>
<evidence type="ECO:0000256" key="1">
    <source>
        <dbReference type="SAM" id="Phobius"/>
    </source>
</evidence>
<protein>
    <recommendedName>
        <fullName evidence="4">Tetratricopeptide repeat protein</fullName>
    </recommendedName>
</protein>
<keyword evidence="3" id="KW-1185">Reference proteome</keyword>
<evidence type="ECO:0008006" key="4">
    <source>
        <dbReference type="Google" id="ProtNLM"/>
    </source>
</evidence>
<accession>A0A4U0GYG8</accession>
<keyword evidence="1" id="KW-0472">Membrane</keyword>
<dbReference type="EMBL" id="SUKA01000004">
    <property type="protein sequence ID" value="TJY64255.1"/>
    <property type="molecule type" value="Genomic_DNA"/>
</dbReference>
<dbReference type="AlphaFoldDB" id="A0A4U0GYG8"/>
<evidence type="ECO:0000313" key="3">
    <source>
        <dbReference type="Proteomes" id="UP000309872"/>
    </source>
</evidence>
<organism evidence="2 3">
    <name type="scientific">Sphingobacterium alkalisoli</name>
    <dbReference type="NCBI Taxonomy" id="1874115"/>
    <lineage>
        <taxon>Bacteria</taxon>
        <taxon>Pseudomonadati</taxon>
        <taxon>Bacteroidota</taxon>
        <taxon>Sphingobacteriia</taxon>
        <taxon>Sphingobacteriales</taxon>
        <taxon>Sphingobacteriaceae</taxon>
        <taxon>Sphingobacterium</taxon>
    </lineage>
</organism>
<sequence length="239" mass="27303">MMKTREENIQDYIDGLLKGEELIAFETQLAIDGQLREDLSLQQEIQSILAQRINNSEHELRDSLRKAEQTVRSPKGKNKSKPLYRVLIPLLAAACILIVFKLFYNPSAGFYQLPIMESEIVRGAAENGKYEDAVNAFNSQSFGQAREILEQLLHSDSLNVQYKYYHALTYYGEENWAESIAKLEPIAKGESVFARESSYYLAIAYTKENKNEEAISLLQQIEEDDELGRKAGKLLKELQ</sequence>
<dbReference type="InterPro" id="IPR011990">
    <property type="entry name" value="TPR-like_helical_dom_sf"/>
</dbReference>
<dbReference type="Proteomes" id="UP000309872">
    <property type="component" value="Unassembled WGS sequence"/>
</dbReference>
<evidence type="ECO:0000313" key="2">
    <source>
        <dbReference type="EMBL" id="TJY64255.1"/>
    </source>
</evidence>